<dbReference type="EMBL" id="WKKH01000013">
    <property type="protein sequence ID" value="MRX76572.1"/>
    <property type="molecule type" value="Genomic_DNA"/>
</dbReference>
<keyword evidence="1" id="KW-0472">Membrane</keyword>
<dbReference type="Proteomes" id="UP000487757">
    <property type="component" value="Unassembled WGS sequence"/>
</dbReference>
<evidence type="ECO:0000313" key="3">
    <source>
        <dbReference type="Proteomes" id="UP000487757"/>
    </source>
</evidence>
<gene>
    <name evidence="2" type="ORF">GJU39_10760</name>
</gene>
<evidence type="ECO:0000313" key="2">
    <source>
        <dbReference type="EMBL" id="MRX76572.1"/>
    </source>
</evidence>
<keyword evidence="1" id="KW-0812">Transmembrane</keyword>
<name>A0A7K0FYW8_9SPHI</name>
<sequence length="337" mass="40063">MRKSTKIILWIILGILAIILLPDFSMYYQRLKLNFETLPDVYKSCRTIDSVKDDAYEVKEFLSYKPVLQVNDSTIVIVVNDSKETENRSRDEKHIWYKINKQGQITDSLKYFYKDRKQNHSYRTFNGYIVDTENNTYNTWLTNADTTTRAFKNLNENNVFTAKEAVKITAEKELMNAERISSDGNQEQAKFKLIVYKNKVWNYFYTDKDWNGSETYANNKLELKYQSSTAEIDKSPAIIKRAFVKKQEWISRSFWHLEFGWGGGYRGDKWEGTSYFDIMMPKKNLHFQQPVEIYYPDENLIDRITYQIYKPENGAYLLLKNNENARCYLIRPKVNFK</sequence>
<proteinExistence type="predicted"/>
<dbReference type="OrthoDB" id="1441944at2"/>
<dbReference type="AlphaFoldDB" id="A0A7K0FYW8"/>
<organism evidence="2 3">
    <name type="scientific">Pedobacter petrophilus</name>
    <dbReference type="NCBI Taxonomy" id="1908241"/>
    <lineage>
        <taxon>Bacteria</taxon>
        <taxon>Pseudomonadati</taxon>
        <taxon>Bacteroidota</taxon>
        <taxon>Sphingobacteriia</taxon>
        <taxon>Sphingobacteriales</taxon>
        <taxon>Sphingobacteriaceae</taxon>
        <taxon>Pedobacter</taxon>
    </lineage>
</organism>
<reference evidence="2 3" key="1">
    <citation type="submission" date="2019-11" db="EMBL/GenBank/DDBJ databases">
        <title>Pedobacter petrophilus genome.</title>
        <authorList>
            <person name="Feldbauer M.J."/>
            <person name="Newman J.D."/>
        </authorList>
    </citation>
    <scope>NUCLEOTIDE SEQUENCE [LARGE SCALE GENOMIC DNA]</scope>
    <source>
        <strain evidence="2 3">LMG 29686</strain>
    </source>
</reference>
<accession>A0A7K0FYW8</accession>
<feature type="transmembrane region" description="Helical" evidence="1">
    <location>
        <begin position="7"/>
        <end position="28"/>
    </location>
</feature>
<keyword evidence="1" id="KW-1133">Transmembrane helix</keyword>
<comment type="caution">
    <text evidence="2">The sequence shown here is derived from an EMBL/GenBank/DDBJ whole genome shotgun (WGS) entry which is preliminary data.</text>
</comment>
<keyword evidence="3" id="KW-1185">Reference proteome</keyword>
<protein>
    <submittedName>
        <fullName evidence="2">Uncharacterized protein</fullName>
    </submittedName>
</protein>
<dbReference type="RefSeq" id="WP_154280810.1">
    <property type="nucleotide sequence ID" value="NZ_JBHUJQ010000001.1"/>
</dbReference>
<evidence type="ECO:0000256" key="1">
    <source>
        <dbReference type="SAM" id="Phobius"/>
    </source>
</evidence>